<dbReference type="InterPro" id="IPR020568">
    <property type="entry name" value="Ribosomal_Su5_D2-typ_SF"/>
</dbReference>
<dbReference type="SUPFAM" id="SSF55060">
    <property type="entry name" value="GHMP Kinase, C-terminal domain"/>
    <property type="match status" value="1"/>
</dbReference>
<reference evidence="2" key="1">
    <citation type="submission" date="2018-04" db="EMBL/GenBank/DDBJ databases">
        <title>Draft genome sequence of the Candidatus Spirobacillus cienkowskii, a pathogen of freshwater Daphnia species, reconstructed from hemolymph metagenomic reads.</title>
        <authorList>
            <person name="Bresciani L."/>
            <person name="Lemos L.N."/>
            <person name="Wale N."/>
            <person name="Lin J.Y."/>
            <person name="Fernandes G.R."/>
            <person name="Duffy M.A."/>
            <person name="Rodrigues J.M."/>
        </authorList>
    </citation>
    <scope>NUCLEOTIDE SEQUENCE [LARGE SCALE GENOMIC DNA]</scope>
    <source>
        <strain evidence="2">Binning01</strain>
    </source>
</reference>
<evidence type="ECO:0008006" key="4">
    <source>
        <dbReference type="Google" id="ProtNLM"/>
    </source>
</evidence>
<comment type="caution">
    <text evidence="2">The sequence shown here is derived from an EMBL/GenBank/DDBJ whole genome shotgun (WGS) entry which is preliminary data.</text>
</comment>
<feature type="transmembrane region" description="Helical" evidence="1">
    <location>
        <begin position="12"/>
        <end position="36"/>
    </location>
</feature>
<keyword evidence="3" id="KW-1185">Reference proteome</keyword>
<keyword evidence="1" id="KW-1133">Transmembrane helix</keyword>
<dbReference type="SUPFAM" id="SSF54211">
    <property type="entry name" value="Ribosomal protein S5 domain 2-like"/>
    <property type="match status" value="1"/>
</dbReference>
<accession>A0A369KQU0</accession>
<evidence type="ECO:0000313" key="2">
    <source>
        <dbReference type="EMBL" id="RDB36188.1"/>
    </source>
</evidence>
<dbReference type="Proteomes" id="UP000253934">
    <property type="component" value="Unassembled WGS sequence"/>
</dbReference>
<dbReference type="AlphaFoldDB" id="A0A369KQU0"/>
<dbReference type="InterPro" id="IPR036554">
    <property type="entry name" value="GHMP_kinase_C_sf"/>
</dbReference>
<dbReference type="EMBL" id="QOVW01000065">
    <property type="protein sequence ID" value="RDB36188.1"/>
    <property type="molecule type" value="Genomic_DNA"/>
</dbReference>
<sequence>MKNVQIYTPAKALLFGEYGVLLGGKAIVVTFFDFYFHVSLTLKQQVALNSIIVKSKFFENEILQFSLTSSTSLNTIKDNKNLFFFFQLLQPWQEHLNNYQLEIEILHSYSPALGFGSSSAIIASVSKGLWQLFYNNTEKFLESSLFWEKVRQSLLNIQTSGSCYDVAVQLAASHNNRTKQPTKLWLFQNQKNSCIPKIEPFSINIPIKNLGCFIATQIYSETTHALKIFSQDAKKLDYATKHSAIANKFQDCKNLQEVAALLDNSLALSKEQNIIPKNNNQLNLIIYALNEKKISYKTMGAGHGDCFWVLASKETLIKKCFVDANCIPFSFESIEI</sequence>
<keyword evidence="1" id="KW-0812">Transmembrane</keyword>
<gene>
    <name evidence="2" type="ORF">DCC88_06305</name>
</gene>
<organism evidence="2 3">
    <name type="scientific">Spirobacillus cienkowskii</name>
    <dbReference type="NCBI Taxonomy" id="495820"/>
    <lineage>
        <taxon>Bacteria</taxon>
        <taxon>Pseudomonadati</taxon>
        <taxon>Bdellovibrionota</taxon>
        <taxon>Oligoflexia</taxon>
        <taxon>Silvanigrellales</taxon>
        <taxon>Spirobacillus</taxon>
    </lineage>
</organism>
<proteinExistence type="predicted"/>
<dbReference type="Gene3D" id="3.30.70.890">
    <property type="entry name" value="GHMP kinase, C-terminal domain"/>
    <property type="match status" value="1"/>
</dbReference>
<name>A0A369KQU0_9BACT</name>
<protein>
    <recommendedName>
        <fullName evidence="4">GHMP kinase N-terminal domain-containing protein</fullName>
    </recommendedName>
</protein>
<dbReference type="RefSeq" id="WP_338637019.1">
    <property type="nucleotide sequence ID" value="NZ_CP146516.1"/>
</dbReference>
<keyword evidence="1" id="KW-0472">Membrane</keyword>
<evidence type="ECO:0000313" key="3">
    <source>
        <dbReference type="Proteomes" id="UP000253934"/>
    </source>
</evidence>
<dbReference type="Gene3D" id="3.30.230.10">
    <property type="match status" value="1"/>
</dbReference>
<dbReference type="InterPro" id="IPR014721">
    <property type="entry name" value="Ribsml_uS5_D2-typ_fold_subgr"/>
</dbReference>
<evidence type="ECO:0000256" key="1">
    <source>
        <dbReference type="SAM" id="Phobius"/>
    </source>
</evidence>